<protein>
    <submittedName>
        <fullName evidence="1">Uncharacterized protein</fullName>
    </submittedName>
</protein>
<keyword evidence="2" id="KW-1185">Reference proteome</keyword>
<reference evidence="1 2" key="1">
    <citation type="submission" date="2018-10" db="EMBL/GenBank/DDBJ databases">
        <title>A high-quality apple genome assembly.</title>
        <authorList>
            <person name="Hu J."/>
        </authorList>
    </citation>
    <scope>NUCLEOTIDE SEQUENCE [LARGE SCALE GENOMIC DNA]</scope>
    <source>
        <strain evidence="2">cv. HFTH1</strain>
        <tissue evidence="1">Young leaf</tissue>
    </source>
</reference>
<proteinExistence type="predicted"/>
<dbReference type="Proteomes" id="UP000290289">
    <property type="component" value="Chromosome 11"/>
</dbReference>
<sequence>MREMENFGVLNDNDIICNFNGALFGLRPGGILIDMTTSEPSLAVEISSLAVDSIFAHKSRHLTPKLTRSTMPFRTFCSFYSISLQNRSESVLLNCCLDSPAKNPPISQPVRPNPVVEIP</sequence>
<comment type="caution">
    <text evidence="1">The sequence shown here is derived from an EMBL/GenBank/DDBJ whole genome shotgun (WGS) entry which is preliminary data.</text>
</comment>
<evidence type="ECO:0000313" key="2">
    <source>
        <dbReference type="Proteomes" id="UP000290289"/>
    </source>
</evidence>
<organism evidence="1 2">
    <name type="scientific">Malus domestica</name>
    <name type="common">Apple</name>
    <name type="synonym">Pyrus malus</name>
    <dbReference type="NCBI Taxonomy" id="3750"/>
    <lineage>
        <taxon>Eukaryota</taxon>
        <taxon>Viridiplantae</taxon>
        <taxon>Streptophyta</taxon>
        <taxon>Embryophyta</taxon>
        <taxon>Tracheophyta</taxon>
        <taxon>Spermatophyta</taxon>
        <taxon>Magnoliopsida</taxon>
        <taxon>eudicotyledons</taxon>
        <taxon>Gunneridae</taxon>
        <taxon>Pentapetalae</taxon>
        <taxon>rosids</taxon>
        <taxon>fabids</taxon>
        <taxon>Rosales</taxon>
        <taxon>Rosaceae</taxon>
        <taxon>Amygdaloideae</taxon>
        <taxon>Maleae</taxon>
        <taxon>Malus</taxon>
    </lineage>
</organism>
<dbReference type="AlphaFoldDB" id="A0A498IHZ5"/>
<accession>A0A498IHZ5</accession>
<evidence type="ECO:0000313" key="1">
    <source>
        <dbReference type="EMBL" id="RXH83218.1"/>
    </source>
</evidence>
<gene>
    <name evidence="1" type="ORF">DVH24_003716</name>
</gene>
<name>A0A498IHZ5_MALDO</name>
<dbReference type="EMBL" id="RDQH01000337">
    <property type="protein sequence ID" value="RXH83218.1"/>
    <property type="molecule type" value="Genomic_DNA"/>
</dbReference>